<feature type="region of interest" description="Disordered" evidence="6">
    <location>
        <begin position="470"/>
        <end position="489"/>
    </location>
</feature>
<feature type="compositionally biased region" description="Low complexity" evidence="6">
    <location>
        <begin position="527"/>
        <end position="547"/>
    </location>
</feature>
<dbReference type="PANTHER" id="PTHR47447:SF17">
    <property type="entry name" value="OS12G0638900 PROTEIN"/>
    <property type="match status" value="1"/>
</dbReference>
<dbReference type="PANTHER" id="PTHR47447">
    <property type="entry name" value="OS03G0856100 PROTEIN"/>
    <property type="match status" value="1"/>
</dbReference>
<dbReference type="EMBL" id="JANBPT010001432">
    <property type="protein sequence ID" value="KAJ1907874.1"/>
    <property type="molecule type" value="Genomic_DNA"/>
</dbReference>
<accession>A0A9W7ZM77</accession>
<comment type="similarity">
    <text evidence="1">Belongs to the CCM1 family.</text>
</comment>
<keyword evidence="8" id="KW-1185">Reference proteome</keyword>
<feature type="region of interest" description="Disordered" evidence="6">
    <location>
        <begin position="667"/>
        <end position="716"/>
    </location>
</feature>
<comment type="subunit">
    <text evidence="4">Binds to mitochondrial small subunit 15S rRNA.</text>
</comment>
<name>A0A9W7ZM77_9FUNG</name>
<evidence type="ECO:0000256" key="4">
    <source>
        <dbReference type="ARBA" id="ARBA00044511"/>
    </source>
</evidence>
<keyword evidence="2" id="KW-0677">Repeat</keyword>
<feature type="compositionally biased region" description="Basic and acidic residues" evidence="6">
    <location>
        <begin position="470"/>
        <end position="485"/>
    </location>
</feature>
<evidence type="ECO:0000313" key="8">
    <source>
        <dbReference type="Proteomes" id="UP001150569"/>
    </source>
</evidence>
<feature type="region of interest" description="Disordered" evidence="6">
    <location>
        <begin position="527"/>
        <end position="563"/>
    </location>
</feature>
<sequence>MLPLSEVQAMASEPADRQRHRPALPRSLPYSGSHGHPRAKRDPSLGHSRPDQKVDHSPRPATFDAVFGEKPKPTIGQSTRGRRIVVEHNVHARMRYFYERRNALGIRAVVETTRQLGIADTPDALGTLVRSYFATGNYRAGLDWLPSFLAVASPELLTQWFSVSMFSPDAMWALLEEMDRLAEEQPKNVTTGTSNGRLRTAPPSKYPALVGWPNLPVFNLAIEKLNDTEYYGLTLCIYHRFFGRHLTPLDASYFRPAYNDTYWPSPFRRLRPYPVAEKADLFSGVVTACLRYSTQVRRRLDTGLRPEPTDVASGQSDQYYNQMQQQRWRLPMAATSSVPPLTHRDASTDPNDPPLPVADPVDDDPAGTLTQRMLTYLADILQHDLPDADLAPASRIYNLALQAALDAERHDAVTWILETLAAGPPGSARADIPTYNILIAALVRRNRSAAAELLYHYMVDPRLPWLNPDRVENDGEATAEPRRDGPGSAARIGELRELALNPAACYPWLPLVLPTVQKAVISPQAQAPPSSWTWSPLAPSPPSALATNLDDAPPSSAIRKPAPAATATNIPVSFLVTKLPKVPHVMNLQPNEYTETSMLRNVSMNRAERLPKASERIAARMQDPALLSDTRFCLQTLYKLRTPDRHPALMRFYQKLRASAAWARSPTADAASEQGSDQTAAAMAASPGQEPRDAVGPAPVAAEVSRSDPSLDTAPPAPYYTVISQEVYLRLIRILVAQRRLDVAMSVYQDMVNDVFGYRELWSQRGPTSQNPAFKTRGRPSSLAPISKQLELRKYLTEKRQAEETTGKTPHFRPDSGHGGGYAVRKTGVDAILGCPEPPPSLSSTASASRSARTTVPNHNVLTAGNHGASTLHHSSTYSSSPTLSTRVLLGPYSQAPHAAQAALAIPSLPSAEIHNVLLGAFIGANRIRTAHSLYRRMLELGVTPNGTTYYLILTVLDAYRYPLATVRAFLDHVVGRPLLKRDQDPLEKPPAARSSSKKASDAHRGGLTPSDASFFRPPPKGTPKLDVDVKSKHGTPGSFVFTEATLLGGAGVAVTDEIQFKPEFAHLVARMLIRRQSPDLALAYVELLEQRGRRQMAGLVGHPTISIRDSGEPTPYPYGTGIRPSHVLNAETVALLRDLLNAHPQFKSHYPQWLGR</sequence>
<gene>
    <name evidence="7" type="ORF">IWQ60_011785</name>
</gene>
<dbReference type="InterPro" id="IPR011990">
    <property type="entry name" value="TPR-like_helical_dom_sf"/>
</dbReference>
<feature type="region of interest" description="Disordered" evidence="6">
    <location>
        <begin position="982"/>
        <end position="1031"/>
    </location>
</feature>
<comment type="function">
    <text evidence="3">Regulates mitochondrial small subunit maturation by controlling 15S rRNA 5'-end processing. Localizes to the 5' precursor of the 15S rRNA in a position that is subsequently occupied by mS47 in the mature yeast mtSSU. Uses structure and sequence-specific RNA recognition, binding to a single-stranded region of the precursor and specifically recognizing bases -6 to -1. The exchange of Ccm1 for mS47 is coupled to the irreversible removal of precursor rRNA that is accompanied by conformational changes of the mitoribosomal proteins uS5m and mS26. These conformational changes signal completion of 5'-end rRNA processing through protection of the mature 5'-end of the 15S rRNA and stabilization of mS47. The removal of the 5' precursor together with the dissociation of Ccm1 may be catalyzed by the 5'-3' exoribonuclease Pet127. Involved in the specific removal of group I introns in mitochondrial encoded transcripts.</text>
</comment>
<reference evidence="7" key="1">
    <citation type="submission" date="2022-07" db="EMBL/GenBank/DDBJ databases">
        <title>Phylogenomic reconstructions and comparative analyses of Kickxellomycotina fungi.</title>
        <authorList>
            <person name="Reynolds N.K."/>
            <person name="Stajich J.E."/>
            <person name="Barry K."/>
            <person name="Grigoriev I.V."/>
            <person name="Crous P."/>
            <person name="Smith M.E."/>
        </authorList>
    </citation>
    <scope>NUCLEOTIDE SEQUENCE</scope>
    <source>
        <strain evidence="7">RSA 861</strain>
    </source>
</reference>
<feature type="compositionally biased region" description="Basic and acidic residues" evidence="6">
    <location>
        <begin position="799"/>
        <end position="816"/>
    </location>
</feature>
<evidence type="ECO:0008006" key="9">
    <source>
        <dbReference type="Google" id="ProtNLM"/>
    </source>
</evidence>
<feature type="repeat" description="PPR" evidence="5">
    <location>
        <begin position="911"/>
        <end position="945"/>
    </location>
</feature>
<feature type="compositionally biased region" description="Basic and acidic residues" evidence="6">
    <location>
        <begin position="40"/>
        <end position="58"/>
    </location>
</feature>
<proteinExistence type="inferred from homology"/>
<dbReference type="Proteomes" id="UP001150569">
    <property type="component" value="Unassembled WGS sequence"/>
</dbReference>
<organism evidence="7 8">
    <name type="scientific">Tieghemiomyces parasiticus</name>
    <dbReference type="NCBI Taxonomy" id="78921"/>
    <lineage>
        <taxon>Eukaryota</taxon>
        <taxon>Fungi</taxon>
        <taxon>Fungi incertae sedis</taxon>
        <taxon>Zoopagomycota</taxon>
        <taxon>Kickxellomycotina</taxon>
        <taxon>Dimargaritomycetes</taxon>
        <taxon>Dimargaritales</taxon>
        <taxon>Dimargaritaceae</taxon>
        <taxon>Tieghemiomyces</taxon>
    </lineage>
</organism>
<dbReference type="Pfam" id="PF01535">
    <property type="entry name" value="PPR"/>
    <property type="match status" value="2"/>
</dbReference>
<dbReference type="PROSITE" id="PS51375">
    <property type="entry name" value="PPR"/>
    <property type="match status" value="1"/>
</dbReference>
<evidence type="ECO:0000256" key="1">
    <source>
        <dbReference type="ARBA" id="ARBA00006192"/>
    </source>
</evidence>
<feature type="region of interest" description="Disordered" evidence="6">
    <location>
        <begin position="799"/>
        <end position="820"/>
    </location>
</feature>
<evidence type="ECO:0000256" key="3">
    <source>
        <dbReference type="ARBA" id="ARBA00044493"/>
    </source>
</evidence>
<dbReference type="OrthoDB" id="185373at2759"/>
<evidence type="ECO:0000256" key="5">
    <source>
        <dbReference type="PROSITE-ProRule" id="PRU00708"/>
    </source>
</evidence>
<evidence type="ECO:0000256" key="6">
    <source>
        <dbReference type="SAM" id="MobiDB-lite"/>
    </source>
</evidence>
<feature type="region of interest" description="Disordered" evidence="6">
    <location>
        <begin position="1"/>
        <end position="77"/>
    </location>
</feature>
<feature type="region of interest" description="Disordered" evidence="6">
    <location>
        <begin position="335"/>
        <end position="356"/>
    </location>
</feature>
<dbReference type="NCBIfam" id="TIGR00756">
    <property type="entry name" value="PPR"/>
    <property type="match status" value="1"/>
</dbReference>
<dbReference type="InterPro" id="IPR002885">
    <property type="entry name" value="PPR_rpt"/>
</dbReference>
<evidence type="ECO:0000256" key="2">
    <source>
        <dbReference type="ARBA" id="ARBA00022737"/>
    </source>
</evidence>
<protein>
    <recommendedName>
        <fullName evidence="9">Pentatricopeptide repeat-containing protein</fullName>
    </recommendedName>
</protein>
<evidence type="ECO:0000313" key="7">
    <source>
        <dbReference type="EMBL" id="KAJ1907874.1"/>
    </source>
</evidence>
<comment type="caution">
    <text evidence="7">The sequence shown here is derived from an EMBL/GenBank/DDBJ whole genome shotgun (WGS) entry which is preliminary data.</text>
</comment>
<dbReference type="Gene3D" id="1.25.40.10">
    <property type="entry name" value="Tetratricopeptide repeat domain"/>
    <property type="match status" value="1"/>
</dbReference>
<dbReference type="AlphaFoldDB" id="A0A9W7ZM77"/>